<organism evidence="2 3">
    <name type="scientific">Sparassis crispa</name>
    <dbReference type="NCBI Taxonomy" id="139825"/>
    <lineage>
        <taxon>Eukaryota</taxon>
        <taxon>Fungi</taxon>
        <taxon>Dikarya</taxon>
        <taxon>Basidiomycota</taxon>
        <taxon>Agaricomycotina</taxon>
        <taxon>Agaricomycetes</taxon>
        <taxon>Polyporales</taxon>
        <taxon>Sparassidaceae</taxon>
        <taxon>Sparassis</taxon>
    </lineage>
</organism>
<dbReference type="PANTHER" id="PTHR12507">
    <property type="entry name" value="REDUCED GROWTH PHENOTYPE 1 RGP1, YEAST -RELATED"/>
    <property type="match status" value="1"/>
</dbReference>
<name>A0A401G8S8_9APHY</name>
<accession>A0A401G8S8</accession>
<evidence type="ECO:0000313" key="2">
    <source>
        <dbReference type="EMBL" id="GBE78543.1"/>
    </source>
</evidence>
<keyword evidence="3" id="KW-1185">Reference proteome</keyword>
<feature type="region of interest" description="Disordered" evidence="1">
    <location>
        <begin position="41"/>
        <end position="81"/>
    </location>
</feature>
<feature type="region of interest" description="Disordered" evidence="1">
    <location>
        <begin position="97"/>
        <end position="119"/>
    </location>
</feature>
<dbReference type="RefSeq" id="XP_027609456.1">
    <property type="nucleotide sequence ID" value="XM_027753655.1"/>
</dbReference>
<proteinExistence type="predicted"/>
<reference evidence="2 3" key="1">
    <citation type="journal article" date="2018" name="Sci. Rep.">
        <title>Genome sequence of the cauliflower mushroom Sparassis crispa (Hanabiratake) and its association with beneficial usage.</title>
        <authorList>
            <person name="Kiyama R."/>
            <person name="Furutani Y."/>
            <person name="Kawaguchi K."/>
            <person name="Nakanishi T."/>
        </authorList>
    </citation>
    <scope>NUCLEOTIDE SEQUENCE [LARGE SCALE GENOMIC DNA]</scope>
</reference>
<feature type="compositionally biased region" description="Pro residues" evidence="1">
    <location>
        <begin position="286"/>
        <end position="302"/>
    </location>
</feature>
<dbReference type="InParanoid" id="A0A401G8S8"/>
<dbReference type="Pfam" id="PF08737">
    <property type="entry name" value="Rgp1"/>
    <property type="match status" value="1"/>
</dbReference>
<dbReference type="AlphaFoldDB" id="A0A401G8S8"/>
<feature type="region of interest" description="Disordered" evidence="1">
    <location>
        <begin position="160"/>
        <end position="193"/>
    </location>
</feature>
<dbReference type="GeneID" id="38775460"/>
<comment type="caution">
    <text evidence="2">The sequence shown here is derived from an EMBL/GenBank/DDBJ whole genome shotgun (WGS) entry which is preliminary data.</text>
</comment>
<dbReference type="STRING" id="139825.A0A401G8S8"/>
<feature type="region of interest" description="Disordered" evidence="1">
    <location>
        <begin position="208"/>
        <end position="303"/>
    </location>
</feature>
<sequence length="935" mass="99599">MSDTTLIDDAIRVVVAPSQASYFAGEPFSVTITFTNTRTQELPPARSASHSVSSRHKRTAHSISSVPLARPPTSPGNPRTAVPTLLARTAGVSDISTRKGLIGQKQLPAGTDESLDSMDPMRKRVLTKSLSISVLSSELEEQSQDDLKSKASINSLRVTESAYASPTSPRTSSPLARSASLPIAPSHPHARKQSILDGQLQPQELRPPVLQSPFTTSPSTSSSSFSLSLDPIAESSSSPVPPMTPFAPSPVPDSTLPTIRTQLSSTSTETTAATNGSAKYVVRPSRGPPRRPPQLGHGPPPVALNNQPSRTTFSSSFVPPNSELILYSYAQLVGTLAISPVPGSTTTAQQAQTLSYLRSNLLKRKGVGGGSMDITSSMSYHAYSASSSMGTRGSHGRSSSLSAGLLSLLSPTSLMPSSPAPQPWMPSQRPQTASVFSLFSNGDNGGPIGLGLGVAEEETDPELPLPTFEVQPSLLAVDLSLAPGESRTYTYTIVLPAELPPTHKGRVLRFSYQFILGICRSPSSLPSGGLGPTGANSSSRVMKVPIRVYNNVVVGRAPMPYDLLWPCKARGSQFSAKVIEESRIAAKKSDLAPLQGVPASRSGTFEDLQVYARGLLAVFHHPSTGGVRLDLPVDLERDREREEAGGLTGCRQAVEILTRNPKKASYDVNKDGVKVAVLTFTKSAYRLGETVLGVVELNERSSRARVLKLSAMLEAHESLPSAISSPASSRQTRRVHAEHHSSFVVSTLRTTFSLDIPPDASPAFQVTIGGEPGDSARQIGAQPGGLEWKVRLCLLVAVASPTSRQSADGLRLKHLVKDGPRGEWGTSWKAAASIAPLERPDLRVHANPFGASEQAATTPSTARSWMSYLASSLLGPANEGYHDGDELADSDDDDNEEGSEDEWRSVRTEMVECEVPIRVWPGNTAFKATEVVFDV</sequence>
<protein>
    <recommendedName>
        <fullName evidence="4">Rgp1-domain-containing protein</fullName>
    </recommendedName>
</protein>
<feature type="compositionally biased region" description="Acidic residues" evidence="1">
    <location>
        <begin position="886"/>
        <end position="900"/>
    </location>
</feature>
<dbReference type="Proteomes" id="UP000287166">
    <property type="component" value="Unassembled WGS sequence"/>
</dbReference>
<evidence type="ECO:0008006" key="4">
    <source>
        <dbReference type="Google" id="ProtNLM"/>
    </source>
</evidence>
<feature type="region of interest" description="Disordered" evidence="1">
    <location>
        <begin position="879"/>
        <end position="907"/>
    </location>
</feature>
<dbReference type="EMBL" id="BFAD01000001">
    <property type="protein sequence ID" value="GBE78543.1"/>
    <property type="molecule type" value="Genomic_DNA"/>
</dbReference>
<evidence type="ECO:0000256" key="1">
    <source>
        <dbReference type="SAM" id="MobiDB-lite"/>
    </source>
</evidence>
<dbReference type="OrthoDB" id="1918at2759"/>
<gene>
    <name evidence="2" type="ORF">SCP_0114320</name>
</gene>
<dbReference type="InterPro" id="IPR014848">
    <property type="entry name" value="Rgp1"/>
</dbReference>
<evidence type="ECO:0000313" key="3">
    <source>
        <dbReference type="Proteomes" id="UP000287166"/>
    </source>
</evidence>
<feature type="compositionally biased region" description="Low complexity" evidence="1">
    <location>
        <begin position="212"/>
        <end position="229"/>
    </location>
</feature>
<feature type="compositionally biased region" description="Polar residues" evidence="1">
    <location>
        <begin position="160"/>
        <end position="175"/>
    </location>
</feature>
<feature type="compositionally biased region" description="Low complexity" evidence="1">
    <location>
        <begin position="261"/>
        <end position="278"/>
    </location>
</feature>
<feature type="compositionally biased region" description="Pro residues" evidence="1">
    <location>
        <begin position="239"/>
        <end position="251"/>
    </location>
</feature>
<feature type="compositionally biased region" description="Low complexity" evidence="1">
    <location>
        <begin position="43"/>
        <end position="52"/>
    </location>
</feature>